<protein>
    <submittedName>
        <fullName evidence="2">Isomerase</fullName>
    </submittedName>
</protein>
<dbReference type="PANTHER" id="PTHR12110:SF21">
    <property type="entry name" value="XYLOSE ISOMERASE-LIKE TIM BARREL DOMAIN-CONTAINING PROTEIN"/>
    <property type="match status" value="1"/>
</dbReference>
<sequence length="280" mass="32741">MKIAFNQATTMKKSTLKADLELCERYGYDLIEIRLDKLRDYLIGDTVEELKEFFEHHRIKPYAFNALEFITFRDREEYTQIQNDLQFLCEVGEKINCKTVIAVPSFDIGDYTISEIKHETVRVLHELAQLAEPYGVRLALEFCGYPNCSVNTFAQAYDIVQEVNRDNVGIVLDCFHFYAMNSRIEDLQAADPSKIFVFHIDDCEDLPFGALRDHHRVWPGDGAIDLDQILRTLKEIGYCEMASVELFRPEYWEWDIEKTIKTAKEKTEKILSNYFELSRS</sequence>
<dbReference type="Gene3D" id="3.20.20.150">
    <property type="entry name" value="Divalent-metal-dependent TIM barrel enzymes"/>
    <property type="match status" value="1"/>
</dbReference>
<dbReference type="PANTHER" id="PTHR12110">
    <property type="entry name" value="HYDROXYPYRUVATE ISOMERASE"/>
    <property type="match status" value="1"/>
</dbReference>
<keyword evidence="2" id="KW-0413">Isomerase</keyword>
<accession>A0A1B7KVJ9</accession>
<dbReference type="AlphaFoldDB" id="A0A1B7KVJ9"/>
<dbReference type="SUPFAM" id="SSF51658">
    <property type="entry name" value="Xylose isomerase-like"/>
    <property type="match status" value="1"/>
</dbReference>
<evidence type="ECO:0000259" key="1">
    <source>
        <dbReference type="Pfam" id="PF01261"/>
    </source>
</evidence>
<dbReference type="RefSeq" id="WP_064550459.1">
    <property type="nucleotide sequence ID" value="NZ_LXMA01000003.1"/>
</dbReference>
<comment type="caution">
    <text evidence="2">The sequence shown here is derived from an EMBL/GenBank/DDBJ whole genome shotgun (WGS) entry which is preliminary data.</text>
</comment>
<evidence type="ECO:0000313" key="2">
    <source>
        <dbReference type="EMBL" id="OAT74055.1"/>
    </source>
</evidence>
<dbReference type="InterPro" id="IPR050312">
    <property type="entry name" value="IolE/XylAMocC-like"/>
</dbReference>
<dbReference type="EMBL" id="LXMA01000003">
    <property type="protein sequence ID" value="OAT74055.1"/>
    <property type="molecule type" value="Genomic_DNA"/>
</dbReference>
<organism evidence="2 3">
    <name type="scientific">Parageobacillus thermoglucosidasius</name>
    <name type="common">Geobacillus thermoglucosidasius</name>
    <dbReference type="NCBI Taxonomy" id="1426"/>
    <lineage>
        <taxon>Bacteria</taxon>
        <taxon>Bacillati</taxon>
        <taxon>Bacillota</taxon>
        <taxon>Bacilli</taxon>
        <taxon>Bacillales</taxon>
        <taxon>Anoxybacillaceae</taxon>
        <taxon>Parageobacillus</taxon>
    </lineage>
</organism>
<dbReference type="OrthoDB" id="9782626at2"/>
<feature type="domain" description="Xylose isomerase-like TIM barrel" evidence="1">
    <location>
        <begin position="20"/>
        <end position="257"/>
    </location>
</feature>
<name>A0A1B7KVJ9_PARTM</name>
<reference evidence="3" key="1">
    <citation type="submission" date="2016-05" db="EMBL/GenBank/DDBJ databases">
        <authorList>
            <person name="Wang W."/>
            <person name="Zhu L."/>
        </authorList>
    </citation>
    <scope>NUCLEOTIDE SEQUENCE [LARGE SCALE GENOMIC DNA]</scope>
    <source>
        <strain evidence="3">W-2</strain>
    </source>
</reference>
<dbReference type="GO" id="GO:0016853">
    <property type="term" value="F:isomerase activity"/>
    <property type="evidence" value="ECO:0007669"/>
    <property type="project" value="UniProtKB-KW"/>
</dbReference>
<dbReference type="Proteomes" id="UP000078290">
    <property type="component" value="Unassembled WGS sequence"/>
</dbReference>
<gene>
    <name evidence="2" type="ORF">A7K69_16640</name>
</gene>
<proteinExistence type="predicted"/>
<dbReference type="InterPro" id="IPR013022">
    <property type="entry name" value="Xyl_isomerase-like_TIM-brl"/>
</dbReference>
<dbReference type="Pfam" id="PF01261">
    <property type="entry name" value="AP_endonuc_2"/>
    <property type="match status" value="1"/>
</dbReference>
<evidence type="ECO:0000313" key="3">
    <source>
        <dbReference type="Proteomes" id="UP000078290"/>
    </source>
</evidence>
<dbReference type="InterPro" id="IPR036237">
    <property type="entry name" value="Xyl_isomerase-like_sf"/>
</dbReference>